<dbReference type="AlphaFoldDB" id="A0A9P6A523"/>
<gene>
    <name evidence="1" type="ORF">BDN71DRAFT_1504887</name>
</gene>
<accession>A0A9P6A523</accession>
<protein>
    <submittedName>
        <fullName evidence="1">Uncharacterized protein</fullName>
    </submittedName>
</protein>
<dbReference type="OrthoDB" id="2369050at2759"/>
<comment type="caution">
    <text evidence="1">The sequence shown here is derived from an EMBL/GenBank/DDBJ whole genome shotgun (WGS) entry which is preliminary data.</text>
</comment>
<evidence type="ECO:0000313" key="1">
    <source>
        <dbReference type="EMBL" id="KAF9497356.1"/>
    </source>
</evidence>
<sequence>MMGEGDVNASILWDWFVKSENFLHHKGTASADMVKMVAYGMTSIHAIQWLAANGPALPTMDWKTYKDQMCALFLPADWEYTARMAVLQLKQRTRPFMDFALDTMGRNNLLAGTASFMNDDFLCNTLEAGMDPNLAIKCHQENTNTFTKFCPWLDEIKQLDEWRWQQFNEIAKEFVRLNIHTTVPSHMPPKMAAVANTNQASTTQISSVSASPFTSIPKLTDEEHTLLK</sequence>
<reference evidence="1" key="1">
    <citation type="submission" date="2020-11" db="EMBL/GenBank/DDBJ databases">
        <authorList>
            <consortium name="DOE Joint Genome Institute"/>
            <person name="Ahrendt S."/>
            <person name="Riley R."/>
            <person name="Andreopoulos W."/>
            <person name="Labutti K."/>
            <person name="Pangilinan J."/>
            <person name="Ruiz-Duenas F.J."/>
            <person name="Barrasa J.M."/>
            <person name="Sanchez-Garcia M."/>
            <person name="Camarero S."/>
            <person name="Miyauchi S."/>
            <person name="Serrano A."/>
            <person name="Linde D."/>
            <person name="Babiker R."/>
            <person name="Drula E."/>
            <person name="Ayuso-Fernandez I."/>
            <person name="Pacheco R."/>
            <person name="Padilla G."/>
            <person name="Ferreira P."/>
            <person name="Barriuso J."/>
            <person name="Kellner H."/>
            <person name="Castanera R."/>
            <person name="Alfaro M."/>
            <person name="Ramirez L."/>
            <person name="Pisabarro A.G."/>
            <person name="Kuo A."/>
            <person name="Tritt A."/>
            <person name="Lipzen A."/>
            <person name="He G."/>
            <person name="Yan M."/>
            <person name="Ng V."/>
            <person name="Cullen D."/>
            <person name="Martin F."/>
            <person name="Rosso M.-N."/>
            <person name="Henrissat B."/>
            <person name="Hibbett D."/>
            <person name="Martinez A.T."/>
            <person name="Grigoriev I.V."/>
        </authorList>
    </citation>
    <scope>NUCLEOTIDE SEQUENCE</scope>
    <source>
        <strain evidence="1">ATCC 90797</strain>
    </source>
</reference>
<name>A0A9P6A523_PLEER</name>
<dbReference type="EMBL" id="MU154544">
    <property type="protein sequence ID" value="KAF9497356.1"/>
    <property type="molecule type" value="Genomic_DNA"/>
</dbReference>
<keyword evidence="2" id="KW-1185">Reference proteome</keyword>
<proteinExistence type="predicted"/>
<dbReference type="Proteomes" id="UP000807025">
    <property type="component" value="Unassembled WGS sequence"/>
</dbReference>
<evidence type="ECO:0000313" key="2">
    <source>
        <dbReference type="Proteomes" id="UP000807025"/>
    </source>
</evidence>
<organism evidence="1 2">
    <name type="scientific">Pleurotus eryngii</name>
    <name type="common">Boletus of the steppes</name>
    <dbReference type="NCBI Taxonomy" id="5323"/>
    <lineage>
        <taxon>Eukaryota</taxon>
        <taxon>Fungi</taxon>
        <taxon>Dikarya</taxon>
        <taxon>Basidiomycota</taxon>
        <taxon>Agaricomycotina</taxon>
        <taxon>Agaricomycetes</taxon>
        <taxon>Agaricomycetidae</taxon>
        <taxon>Agaricales</taxon>
        <taxon>Pleurotineae</taxon>
        <taxon>Pleurotaceae</taxon>
        <taxon>Pleurotus</taxon>
    </lineage>
</organism>